<dbReference type="RefSeq" id="XP_032329443.1">
    <property type="nucleotide sequence ID" value="XM_032473552.1"/>
</dbReference>
<feature type="compositionally biased region" description="Gly residues" evidence="1">
    <location>
        <begin position="92"/>
        <end position="103"/>
    </location>
</feature>
<dbReference type="GeneID" id="116661432"/>
<evidence type="ECO:0000313" key="2">
    <source>
        <dbReference type="Proteomes" id="UP000694856"/>
    </source>
</evidence>
<dbReference type="Proteomes" id="UP000694856">
    <property type="component" value="Chromosome 35"/>
</dbReference>
<protein>
    <submittedName>
        <fullName evidence="3">Basic proline-rich protein-like</fullName>
    </submittedName>
</protein>
<feature type="compositionally biased region" description="Low complexity" evidence="1">
    <location>
        <begin position="248"/>
        <end position="257"/>
    </location>
</feature>
<gene>
    <name evidence="3" type="primary">LOC116661432</name>
</gene>
<evidence type="ECO:0000256" key="1">
    <source>
        <dbReference type="SAM" id="MobiDB-lite"/>
    </source>
</evidence>
<evidence type="ECO:0000313" key="3">
    <source>
        <dbReference type="RefSeq" id="XP_032329443.1"/>
    </source>
</evidence>
<feature type="compositionally biased region" description="Low complexity" evidence="1">
    <location>
        <begin position="163"/>
        <end position="177"/>
    </location>
</feature>
<sequence>MKSKNSKEGCKQRKQQCKGPEVRELMLRRLWIAHLSPLPARRPWDVSGAVVASCSGPCPPAPARRPQRAREHPVWWGSRDSGRPSAQQLGGASPGGVKPGGCAGRWRGLSLPPTCNWACPPEPQARAPGEASRGPRVSARPGALLRRRGRPGQLACPSQGPDGSAPRPRPGASAGGPPEQGPGADREPYFPTASRPWLGSSEEGPRPRPRAPGPSGPQSCAPDTRPESFRRIPPRRRRGAPARPGPARPGSSARPPAWSEAAAHRPVAFPARPVRTRSVRPAVALTGRGGWSD</sequence>
<name>A0A8B8SGT5_CAMFR</name>
<dbReference type="AlphaFoldDB" id="A0A8B8SGT5"/>
<keyword evidence="2" id="KW-1185">Reference proteome</keyword>
<accession>A0A8B8SGT5</accession>
<reference evidence="3" key="1">
    <citation type="submission" date="2025-08" db="UniProtKB">
        <authorList>
            <consortium name="RefSeq"/>
        </authorList>
    </citation>
    <scope>IDENTIFICATION</scope>
    <source>
        <tissue evidence="3">Ear skin</tissue>
    </source>
</reference>
<proteinExistence type="predicted"/>
<dbReference type="KEGG" id="cfr:116661432"/>
<feature type="region of interest" description="Disordered" evidence="1">
    <location>
        <begin position="56"/>
        <end position="293"/>
    </location>
</feature>
<organism evidence="2 3">
    <name type="scientific">Camelus ferus</name>
    <name type="common">Wild bactrian camel</name>
    <name type="synonym">Camelus bactrianus ferus</name>
    <dbReference type="NCBI Taxonomy" id="419612"/>
    <lineage>
        <taxon>Eukaryota</taxon>
        <taxon>Metazoa</taxon>
        <taxon>Chordata</taxon>
        <taxon>Craniata</taxon>
        <taxon>Vertebrata</taxon>
        <taxon>Euteleostomi</taxon>
        <taxon>Mammalia</taxon>
        <taxon>Eutheria</taxon>
        <taxon>Laurasiatheria</taxon>
        <taxon>Artiodactyla</taxon>
        <taxon>Tylopoda</taxon>
        <taxon>Camelidae</taxon>
        <taxon>Camelus</taxon>
    </lineage>
</organism>